<comment type="caution">
    <text evidence="2">The sequence shown here is derived from an EMBL/GenBank/DDBJ whole genome shotgun (WGS) entry which is preliminary data.</text>
</comment>
<gene>
    <name evidence="2" type="ORF">DAT39_013707</name>
</gene>
<feature type="compositionally biased region" description="Polar residues" evidence="1">
    <location>
        <begin position="133"/>
        <end position="151"/>
    </location>
</feature>
<organism evidence="2 3">
    <name type="scientific">Clarias magur</name>
    <name type="common">Asian catfish</name>
    <name type="synonym">Macropteronotus magur</name>
    <dbReference type="NCBI Taxonomy" id="1594786"/>
    <lineage>
        <taxon>Eukaryota</taxon>
        <taxon>Metazoa</taxon>
        <taxon>Chordata</taxon>
        <taxon>Craniata</taxon>
        <taxon>Vertebrata</taxon>
        <taxon>Euteleostomi</taxon>
        <taxon>Actinopterygii</taxon>
        <taxon>Neopterygii</taxon>
        <taxon>Teleostei</taxon>
        <taxon>Ostariophysi</taxon>
        <taxon>Siluriformes</taxon>
        <taxon>Clariidae</taxon>
        <taxon>Clarias</taxon>
    </lineage>
</organism>
<feature type="region of interest" description="Disordered" evidence="1">
    <location>
        <begin position="1"/>
        <end position="269"/>
    </location>
</feature>
<dbReference type="AlphaFoldDB" id="A0A8J4X0V3"/>
<dbReference type="Proteomes" id="UP000727407">
    <property type="component" value="Unassembled WGS sequence"/>
</dbReference>
<feature type="compositionally biased region" description="Polar residues" evidence="1">
    <location>
        <begin position="223"/>
        <end position="241"/>
    </location>
</feature>
<reference evidence="2" key="1">
    <citation type="submission" date="2020-07" db="EMBL/GenBank/DDBJ databases">
        <title>Clarias magur genome sequencing, assembly and annotation.</title>
        <authorList>
            <person name="Kushwaha B."/>
            <person name="Kumar R."/>
            <person name="Das P."/>
            <person name="Joshi C.G."/>
            <person name="Kumar D."/>
            <person name="Nagpure N.S."/>
            <person name="Pandey M."/>
            <person name="Agarwal S."/>
            <person name="Srivastava S."/>
            <person name="Singh M."/>
            <person name="Sahoo L."/>
            <person name="Jayasankar P."/>
            <person name="Meher P.K."/>
            <person name="Koringa P.G."/>
            <person name="Iquebal M.A."/>
            <person name="Das S.P."/>
            <person name="Bit A."/>
            <person name="Patnaik S."/>
            <person name="Patel N."/>
            <person name="Shah T.M."/>
            <person name="Hinsu A."/>
            <person name="Jena J.K."/>
        </authorList>
    </citation>
    <scope>NUCLEOTIDE SEQUENCE</scope>
    <source>
        <strain evidence="2">CIFAMagur01</strain>
        <tissue evidence="2">Testis</tissue>
    </source>
</reference>
<feature type="compositionally biased region" description="Polar residues" evidence="1">
    <location>
        <begin position="76"/>
        <end position="91"/>
    </location>
</feature>
<name>A0A8J4X0V3_CLAMG</name>
<feature type="compositionally biased region" description="Polar residues" evidence="1">
    <location>
        <begin position="256"/>
        <end position="269"/>
    </location>
</feature>
<feature type="compositionally biased region" description="Polar residues" evidence="1">
    <location>
        <begin position="43"/>
        <end position="61"/>
    </location>
</feature>
<dbReference type="EMBL" id="QNUK01000271">
    <property type="protein sequence ID" value="KAF5896581.1"/>
    <property type="molecule type" value="Genomic_DNA"/>
</dbReference>
<evidence type="ECO:0000313" key="3">
    <source>
        <dbReference type="Proteomes" id="UP000727407"/>
    </source>
</evidence>
<feature type="non-terminal residue" evidence="2">
    <location>
        <position position="269"/>
    </location>
</feature>
<evidence type="ECO:0000256" key="1">
    <source>
        <dbReference type="SAM" id="MobiDB-lite"/>
    </source>
</evidence>
<accession>A0A8J4X0V3</accession>
<feature type="non-terminal residue" evidence="2">
    <location>
        <position position="1"/>
    </location>
</feature>
<sequence>QPRPGPDATTQPGKFNIGTEVPTTSAKPPGGSEALTGSDAVLSVSSTLKPDTSSVQQGTTKAENEALTRPDGVVSVSATLKSETSSEQQGQPRPGPDATTQPGKFNIGTEVPTTSAKPPGGSEALTGSDAVLSVSSTLKPDTSSVQQGTTKAENEALTRPDGVVSVSATLKSETSSEQQGQPRPGPDATTQPGKFNIGTEVPTTSAKPPGGSEALTGSDAVLSVSSTLKPDTSSVQQGTTKAENEALTRPDGVVSVSATLKSETSSEQQ</sequence>
<evidence type="ECO:0000313" key="2">
    <source>
        <dbReference type="EMBL" id="KAF5896581.1"/>
    </source>
</evidence>
<keyword evidence="3" id="KW-1185">Reference proteome</keyword>
<feature type="compositionally biased region" description="Polar residues" evidence="1">
    <location>
        <begin position="166"/>
        <end position="181"/>
    </location>
</feature>
<proteinExistence type="predicted"/>
<protein>
    <submittedName>
        <fullName evidence="2">Uncharacterized protein</fullName>
    </submittedName>
</protein>